<gene>
    <name evidence="4" type="ORF">Q0590_00595</name>
</gene>
<comment type="caution">
    <text evidence="4">The sequence shown here is derived from an EMBL/GenBank/DDBJ whole genome shotgun (WGS) entry which is preliminary data.</text>
</comment>
<evidence type="ECO:0000313" key="5">
    <source>
        <dbReference type="Proteomes" id="UP001168528"/>
    </source>
</evidence>
<dbReference type="InterPro" id="IPR010819">
    <property type="entry name" value="AGE/CE"/>
</dbReference>
<dbReference type="InterPro" id="IPR013783">
    <property type="entry name" value="Ig-like_fold"/>
</dbReference>
<dbReference type="InterPro" id="IPR012341">
    <property type="entry name" value="6hp_glycosidase-like_sf"/>
</dbReference>
<dbReference type="SUPFAM" id="SSF48208">
    <property type="entry name" value="Six-hairpin glycosidases"/>
    <property type="match status" value="1"/>
</dbReference>
<evidence type="ECO:0000256" key="2">
    <source>
        <dbReference type="ARBA" id="ARBA00023235"/>
    </source>
</evidence>
<sequence>MLIRFPLILLAFFSTAFLPSTPDEKQEIARQMEKSLQEDLLTKFFPRTIDEEQGGFLSSFTYDWKLTGPQDKMIVTQARHTWTPSKAAQLYPQNPVYLKAARHGYEFLKNTMWDKKNGGFYTWVSRDGKPRMDELKTAYGNAFGIYALAAYYQTTGDTTALNLAKQAFAWLEKHSHDPVKKGYFQHLSMEGKPVLTPSANNKEVGYKDQNSSIHLLEAFAELYSVWPDELVRERLQEMLTLIRDTIVTDKGYLTLFLTPDWKPVSYRDSSETARKANYGLDHVSFGHDVETAYLMLEASHILGLKHDEKTVRITKKMVDHALENGWDEKAGGFYDRGYYLKGQDKITIVHDAKNWWTQAEALNTLLLMADTYPNDKHQYMEKFKKQWDYVQQYMLDKTHGGWYDGGIDKEPDRKTAAKGHAWKACYHESRSLMNCLQRLRPDKTPPAAPANVQVKKVANGQLLQWQKSTDNGKLLGYDIYQNGKRIGFTSLTQFILPVAATTKSGSKFIVKAKDLAGNEASSKAILL</sequence>
<name>A0ABT8QY09_9BACT</name>
<accession>A0ABT8QY09</accession>
<keyword evidence="5" id="KW-1185">Reference proteome</keyword>
<dbReference type="EMBL" id="JAUKPO010000001">
    <property type="protein sequence ID" value="MDO1444722.1"/>
    <property type="molecule type" value="Genomic_DNA"/>
</dbReference>
<comment type="similarity">
    <text evidence="1">Belongs to the N-acylglucosamine 2-epimerase family.</text>
</comment>
<dbReference type="Gene3D" id="2.60.40.10">
    <property type="entry name" value="Immunoglobulins"/>
    <property type="match status" value="1"/>
</dbReference>
<organism evidence="4 5">
    <name type="scientific">Rhodocytophaga aerolata</name>
    <dbReference type="NCBI Taxonomy" id="455078"/>
    <lineage>
        <taxon>Bacteria</taxon>
        <taxon>Pseudomonadati</taxon>
        <taxon>Bacteroidota</taxon>
        <taxon>Cytophagia</taxon>
        <taxon>Cytophagales</taxon>
        <taxon>Rhodocytophagaceae</taxon>
        <taxon>Rhodocytophaga</taxon>
    </lineage>
</organism>
<evidence type="ECO:0000256" key="1">
    <source>
        <dbReference type="ARBA" id="ARBA00008558"/>
    </source>
</evidence>
<dbReference type="RefSeq" id="WP_302035525.1">
    <property type="nucleotide sequence ID" value="NZ_JAUKPO010000001.1"/>
</dbReference>
<protein>
    <submittedName>
        <fullName evidence="4">AGE family epimerase/isomerase</fullName>
    </submittedName>
</protein>
<dbReference type="PANTHER" id="PTHR15108">
    <property type="entry name" value="N-ACYLGLUCOSAMINE-2-EPIMERASE"/>
    <property type="match status" value="1"/>
</dbReference>
<evidence type="ECO:0000256" key="3">
    <source>
        <dbReference type="SAM" id="SignalP"/>
    </source>
</evidence>
<dbReference type="InterPro" id="IPR008928">
    <property type="entry name" value="6-hairpin_glycosidase_sf"/>
</dbReference>
<reference evidence="4" key="1">
    <citation type="submission" date="2023-07" db="EMBL/GenBank/DDBJ databases">
        <title>The genome sequence of Rhodocytophaga aerolata KACC 12507.</title>
        <authorList>
            <person name="Zhang X."/>
        </authorList>
    </citation>
    <scope>NUCLEOTIDE SEQUENCE</scope>
    <source>
        <strain evidence="4">KACC 12507</strain>
    </source>
</reference>
<evidence type="ECO:0000313" key="4">
    <source>
        <dbReference type="EMBL" id="MDO1444722.1"/>
    </source>
</evidence>
<dbReference type="Proteomes" id="UP001168528">
    <property type="component" value="Unassembled WGS sequence"/>
</dbReference>
<dbReference type="Gene3D" id="1.50.10.10">
    <property type="match status" value="1"/>
</dbReference>
<feature type="chain" id="PRO_5047492801" evidence="3">
    <location>
        <begin position="17"/>
        <end position="527"/>
    </location>
</feature>
<keyword evidence="3" id="KW-0732">Signal</keyword>
<feature type="signal peptide" evidence="3">
    <location>
        <begin position="1"/>
        <end position="16"/>
    </location>
</feature>
<proteinExistence type="inferred from homology"/>
<keyword evidence="2" id="KW-0413">Isomerase</keyword>
<dbReference type="Pfam" id="PF07221">
    <property type="entry name" value="GlcNAc_2-epim"/>
    <property type="match status" value="1"/>
</dbReference>